<dbReference type="EMBL" id="WTYU01000002">
    <property type="protein sequence ID" value="MXP15203.1"/>
    <property type="molecule type" value="Genomic_DNA"/>
</dbReference>
<reference evidence="2 3" key="1">
    <citation type="submission" date="2019-12" db="EMBL/GenBank/DDBJ databases">
        <title>Genomic-based taxomic classification of the family Erythrobacteraceae.</title>
        <authorList>
            <person name="Xu L."/>
        </authorList>
    </citation>
    <scope>NUCLEOTIDE SEQUENCE [LARGE SCALE GENOMIC DNA]</scope>
    <source>
        <strain evidence="2 3">KCTC 52259</strain>
    </source>
</reference>
<evidence type="ECO:0000313" key="3">
    <source>
        <dbReference type="Proteomes" id="UP000473531"/>
    </source>
</evidence>
<dbReference type="InterPro" id="IPR021255">
    <property type="entry name" value="DUF2807"/>
</dbReference>
<keyword evidence="3" id="KW-1185">Reference proteome</keyword>
<name>A0A6L7GGL9_9SPHN</name>
<feature type="domain" description="Putative auto-transporter adhesin head GIN" evidence="1">
    <location>
        <begin position="34"/>
        <end position="212"/>
    </location>
</feature>
<protein>
    <submittedName>
        <fullName evidence="2">DUF2807 domain-containing protein</fullName>
    </submittedName>
</protein>
<accession>A0A6L7GGL9</accession>
<dbReference type="AlphaFoldDB" id="A0A6L7GGL9"/>
<gene>
    <name evidence="2" type="ORF">GRI44_10630</name>
</gene>
<dbReference type="OrthoDB" id="7425768at2"/>
<dbReference type="Pfam" id="PF10988">
    <property type="entry name" value="DUF2807"/>
    <property type="match status" value="1"/>
</dbReference>
<sequence length="234" mass="23162">MSVGLSGCDEANVTVNGESGVPLSELDMTGDAPTEVLLAGPDTIVITDGTKLAIDVEGDAKTVAAMRFSLKDGTLAIMRAKGNWKDGGKATVNITMPSPEALILAGSGTINAASLASQADVKILGSGKASTASIAADKLEVTVAGSGTYLASGVAKALDLTVAGSGSARMGGLKVETADIKIVGSGDAEFASDGTVDASIMGSGDVTITGRATCKVKSMGSGTVTCQNVTQETE</sequence>
<evidence type="ECO:0000313" key="2">
    <source>
        <dbReference type="EMBL" id="MXP15203.1"/>
    </source>
</evidence>
<organism evidence="2 3">
    <name type="scientific">Allopontixanthobacter confluentis</name>
    <dbReference type="NCBI Taxonomy" id="1849021"/>
    <lineage>
        <taxon>Bacteria</taxon>
        <taxon>Pseudomonadati</taxon>
        <taxon>Pseudomonadota</taxon>
        <taxon>Alphaproteobacteria</taxon>
        <taxon>Sphingomonadales</taxon>
        <taxon>Erythrobacteraceae</taxon>
        <taxon>Allopontixanthobacter</taxon>
    </lineage>
</organism>
<evidence type="ECO:0000259" key="1">
    <source>
        <dbReference type="Pfam" id="PF10988"/>
    </source>
</evidence>
<proteinExistence type="predicted"/>
<dbReference type="Gene3D" id="2.160.20.120">
    <property type="match status" value="1"/>
</dbReference>
<dbReference type="Proteomes" id="UP000473531">
    <property type="component" value="Unassembled WGS sequence"/>
</dbReference>
<comment type="caution">
    <text evidence="2">The sequence shown here is derived from an EMBL/GenBank/DDBJ whole genome shotgun (WGS) entry which is preliminary data.</text>
</comment>